<evidence type="ECO:0000256" key="1">
    <source>
        <dbReference type="SAM" id="MobiDB-lite"/>
    </source>
</evidence>
<feature type="compositionally biased region" description="Basic and acidic residues" evidence="1">
    <location>
        <begin position="190"/>
        <end position="207"/>
    </location>
</feature>
<dbReference type="Proteomes" id="UP001476282">
    <property type="component" value="Unassembled WGS sequence"/>
</dbReference>
<organism evidence="2 3">
    <name type="scientific">Haloferula sargassicola</name>
    <dbReference type="NCBI Taxonomy" id="490096"/>
    <lineage>
        <taxon>Bacteria</taxon>
        <taxon>Pseudomonadati</taxon>
        <taxon>Verrucomicrobiota</taxon>
        <taxon>Verrucomicrobiia</taxon>
        <taxon>Verrucomicrobiales</taxon>
        <taxon>Verrucomicrobiaceae</taxon>
        <taxon>Haloferula</taxon>
    </lineage>
</organism>
<evidence type="ECO:0000313" key="2">
    <source>
        <dbReference type="EMBL" id="GAA5482006.1"/>
    </source>
</evidence>
<name>A0ABP9UK58_9BACT</name>
<comment type="caution">
    <text evidence="2">The sequence shown here is derived from an EMBL/GenBank/DDBJ whole genome shotgun (WGS) entry which is preliminary data.</text>
</comment>
<dbReference type="EMBL" id="BAABRI010000006">
    <property type="protein sequence ID" value="GAA5482006.1"/>
    <property type="molecule type" value="Genomic_DNA"/>
</dbReference>
<sequence length="308" mass="33534">MGRLRQRWGRSATEGAVVLPSGCVVAAGRRAADDFSVGCCFTTSAGWGEVGGRVVSHSQAGSWNWRVKPEDAHAPAANHAAPLSGNRGWVVCRGRPEAGRRLDLSERGAGGRPPCRLCRSESSWRIPRDGVTRGAGIIHSIGGLAASCGLSDLSAPSTLAPAARGRPEREIHVSRLRFPLETEPAPPSARPRETDDQQEEVPRDPARAEGLAEGLAQRAAARPGRHAVPQAARALELLRSDRELGASVATAAPRPALGFKWWNRRSQRRSFTWAEFAEAWERWKMPRPRIVETPLPWSWREARQAGRA</sequence>
<evidence type="ECO:0000313" key="3">
    <source>
        <dbReference type="Proteomes" id="UP001476282"/>
    </source>
</evidence>
<reference evidence="2 3" key="1">
    <citation type="submission" date="2024-02" db="EMBL/GenBank/DDBJ databases">
        <title>Haloferula sargassicola NBRC 104335.</title>
        <authorList>
            <person name="Ichikawa N."/>
            <person name="Katano-Makiyama Y."/>
            <person name="Hidaka K."/>
        </authorList>
    </citation>
    <scope>NUCLEOTIDE SEQUENCE [LARGE SCALE GENOMIC DNA]</scope>
    <source>
        <strain evidence="2 3">NBRC 104335</strain>
    </source>
</reference>
<proteinExistence type="predicted"/>
<accession>A0ABP9UK58</accession>
<gene>
    <name evidence="2" type="ORF">Hsar01_01221</name>
</gene>
<protein>
    <submittedName>
        <fullName evidence="2">Uncharacterized protein</fullName>
    </submittedName>
</protein>
<feature type="region of interest" description="Disordered" evidence="1">
    <location>
        <begin position="158"/>
        <end position="227"/>
    </location>
</feature>
<keyword evidence="3" id="KW-1185">Reference proteome</keyword>